<reference evidence="2 3" key="1">
    <citation type="journal article" date="2013" name="Genome Announc.">
        <title>Draft Genome Sequences of Mycoplasma auris and Mycoplasma yeatsii, Two Species of the Ear Canal of Caprinae.</title>
        <authorList>
            <person name="Dordet-Frisoni E."/>
            <person name="Baranowski E."/>
            <person name="Barre A."/>
            <person name="Blanchard A."/>
            <person name="Breton M."/>
            <person name="Couture C."/>
            <person name="Dupuy V."/>
            <person name="Gaurivaud P."/>
            <person name="Jacob D."/>
            <person name="Lemaitre C."/>
            <person name="Manso-Silvan L."/>
            <person name="Nikolski M."/>
            <person name="Nouvel L.X."/>
            <person name="Poumarat F."/>
            <person name="Sirand-Pugnet P."/>
            <person name="Thebault P."/>
            <person name="Theil S."/>
            <person name="Thiaucourt F."/>
            <person name="Citti C."/>
            <person name="Tardy F."/>
        </authorList>
    </citation>
    <scope>NUCLEOTIDE SEQUENCE [LARGE SCALE GENOMIC DNA]</scope>
    <source>
        <strain evidence="2 3">13926</strain>
    </source>
</reference>
<proteinExistence type="predicted"/>
<sequence>MKLLKKLFLPLLSSTVVIPSALVAVSCYGPTFKNSLTEAEQLNQINILSEIKEYFEKHDHNEELVKFTHPEASGQTVEFLNIMKNNYAAKYIKFDENRFKEIVKDKFNLSDNYVKELRFEVDYTNIIRDFANNFDVIFPVRVRRDLESHKKAIYSPFADGLFSEQTINFRLKNVKASGFERIDITKIKPIYEKLQTLDDSKFSAEISSAPISDDIKSAIDEWGIHELSSKQLDSIFKIKIEEFNKLKDEFKDENLEFKTTIVDVDLSDSNLEINEGYLKVRLAVRETDKGNQKAETGVTKFIKFKLDNNDKFWNDLKLNEMIKVNTIKFGELNTDFSSISKDKLNVRFDKDKFERVDILQIKKGSSYRNVNLVLDVLTKSNKQITLNKWIGVKKYANLYEEEFVKQNISAPNFATEQLTQENLKSINKDFFRQFNSELFSGGYARSRGFYGEKIKTPIYMHIGEDYLANDFQPVLMPYDGHIIAAYELTTNTPFVGVGTVLVAKIPVKNLDWSPKQIETQLNGNDKDIYISFLHLDAATTLNNRNLGWNAQTIELGKERVIKVVNSITPANPFEVKKNTVIGFLGDNSSNGGWMSHAHINLYTRRENYLSQNYFSTKTQSVALDDRRINSYHRIVGDKVQWGTLGNAGVETKAPTPVKQVDPITGKEIKDPNTNKDIIIEGEIPAYVNGLSMTNFEKTKAYANPNLVYRLRDDKTVSFDVRKANNIT</sequence>
<feature type="signal peptide" evidence="1">
    <location>
        <begin position="1"/>
        <end position="21"/>
    </location>
</feature>
<evidence type="ECO:0000313" key="3">
    <source>
        <dbReference type="Proteomes" id="UP000015348"/>
    </source>
</evidence>
<evidence type="ECO:0000256" key="1">
    <source>
        <dbReference type="SAM" id="SignalP"/>
    </source>
</evidence>
<dbReference type="OrthoDB" id="393355at2"/>
<gene>
    <name evidence="2" type="ORF">MYEA_2620</name>
</gene>
<dbReference type="NCBIfam" id="NF045981">
    <property type="entry name" value="MSC0775_fam_LP"/>
    <property type="match status" value="1"/>
</dbReference>
<protein>
    <recommendedName>
        <fullName evidence="4">Lipoprotein</fullName>
    </recommendedName>
</protein>
<evidence type="ECO:0008006" key="4">
    <source>
        <dbReference type="Google" id="ProtNLM"/>
    </source>
</evidence>
<dbReference type="PATRIC" id="fig|1188240.3.peg.266"/>
<organism evidence="2 3">
    <name type="scientific">Mycoplasma yeatsii 13926</name>
    <dbReference type="NCBI Taxonomy" id="1188240"/>
    <lineage>
        <taxon>Bacteria</taxon>
        <taxon>Bacillati</taxon>
        <taxon>Mycoplasmatota</taxon>
        <taxon>Mollicutes</taxon>
        <taxon>Mycoplasmataceae</taxon>
        <taxon>Mycoplasma</taxon>
    </lineage>
</organism>
<dbReference type="PROSITE" id="PS51257">
    <property type="entry name" value="PROKAR_LIPOPROTEIN"/>
    <property type="match status" value="1"/>
</dbReference>
<dbReference type="Proteomes" id="UP000015348">
    <property type="component" value="Unassembled WGS sequence"/>
</dbReference>
<name>S6G3Z0_9MOLU</name>
<dbReference type="eggNOG" id="COG0739">
    <property type="taxonomic scope" value="Bacteria"/>
</dbReference>
<evidence type="ECO:0000313" key="2">
    <source>
        <dbReference type="EMBL" id="EOA07347.1"/>
    </source>
</evidence>
<dbReference type="RefSeq" id="WP_004428002.1">
    <property type="nucleotide sequence ID" value="NZ_AORK01000012.1"/>
</dbReference>
<keyword evidence="1" id="KW-0732">Signal</keyword>
<dbReference type="EMBL" id="AORK01000012">
    <property type="protein sequence ID" value="EOA07347.1"/>
    <property type="molecule type" value="Genomic_DNA"/>
</dbReference>
<accession>S6G3Z0</accession>
<comment type="caution">
    <text evidence="2">The sequence shown here is derived from an EMBL/GenBank/DDBJ whole genome shotgun (WGS) entry which is preliminary data.</text>
</comment>
<dbReference type="AlphaFoldDB" id="S6G3Z0"/>
<feature type="chain" id="PRO_5004538625" description="Lipoprotein" evidence="1">
    <location>
        <begin position="22"/>
        <end position="727"/>
    </location>
</feature>